<evidence type="ECO:0000313" key="1">
    <source>
        <dbReference type="EMBL" id="OGX85081.1"/>
    </source>
</evidence>
<accession>A0A1G1T2H6</accession>
<protein>
    <submittedName>
        <fullName evidence="1">Uncharacterized protein</fullName>
    </submittedName>
</protein>
<proteinExistence type="predicted"/>
<comment type="caution">
    <text evidence="1">The sequence shown here is derived from an EMBL/GenBank/DDBJ whole genome shotgun (WGS) entry which is preliminary data.</text>
</comment>
<dbReference type="STRING" id="1908237.BEN47_15295"/>
<sequence>MVVPNGFVDARTLRLSLVFELNSNHPVFKESEDTKTTVGWWNRVIAFHAQLDSLLRPPVTGAIPTIELVGLAGPVPIRPVASPFSVDPESRELFQYFFPSEVKGSNRLVREANAAQAVVGLPDSALIVGNRFEKTVGPPTVPASPLRTGSPTVASVLQRFCEIQTSGLAQLPADLLNQITAVAEQSEERNRVRNDKARKKAREIAPNAYPPESNAFTEALASVRQYRAALAVVFTGKPSYVQAGLDLLGASPHLRRSLGSVVDVLVDVADAHALLGKQVVVRLQIPPTLEGDTTPPESPYFVPRDTGLRFEADFDGSGVPRTWVAPHEKSNSEEGVLRLLNNCRILHTEPEAVVRAASDALATAAADARLIAASLKAISAGPDYRAAEAAFAALSRQPTAKRALFSPATLAHEAATNQFRAGIRRGVSHTTNQQTKGHVLYLLSPPQPTEGPEVDAALLEPDLTTGYAVYVRKVQLPPKDAPGSPSVPLTHWYPLTEIRETLHTPKQPVRYDEVGHAGISFGQGVAIPDPQRTNPAQLTTLADQFLFTYDGTNLAIRHPMRHFDAPMPPPGDPRVVREDQQQASAYHQQLAVDMDLAQVSALDEETDTTPGELTAIYENTAAAFGIDYFPFTRATTTPKYLVRRIGHKPVRAGEVNDAEEVKLRFTGSHQGYEYLALVQYGNGYVPAAARVRAAPKDNALQRFASPVTPFYRQEHLGELIVSLAATIYTPTGNQLLPHRLGESHQQLVVRSSELGARLNNAHCERYLLPPRLPQYQTLLWSAPKWRQMLGSEQHRWFLKYQCEVGSEEQFADNQKICKERSKSRSDDLPVLGCKAGCKRYCGGIKQPTVYSGHLNYLPDPLANGFQIKFYLDEEGLLTASELEYPLQLCAFDLADYPAVRPWRLVLTKDQRPDEIDCKIVSDSRQRVLTVRVRPGSQLFAQATATYEPSESPFDPDLFQPARLTTQEHKVALVEALGGELRPLQREGQSYFADPHQALSTPLAFTHACQKPIVQPQVQHVALRRYDPIITTPPTARAAALLPLAPDPAPARLPGAFTALVNLHYEHLNIQQGRHLPEVAPTGELELFALWNDYSGGGALPTRSIERKRQSVSTKTPTGGFLRIGTIDFAGGVTTPELVTNAESGDYQRLCWQLLKFASDPAIDIPHHTDMVLRVRNASKFRRYFSAGEPTEDEKNTFGTWSAEYRLSEHGQWGHATGLQIYEASFLANNAKPAQPRINKILPVYIEDTDSRGLQRDTNGWRARIVIEKPDKVTGHGARIAIPVRATESAYAKYLGNWTAQAGSDSVTDAFLDPRARIRLPTDSANDSQLPAYSFCIDAQDLEPEYLNTFAPYFDVAEEGPEVGRVGVISYLPQFDSAQALWYIDVQFNLRNRAGSELHNALVRLSLMAHQPLSANYNEQFQPTPLHFIDSADRFAHDLRFSVPTQVDFFSILPSRTFRNPYVLFRNTHDKWFSVACSLSSLFVREREGEPTRQLATQFLLAVKQNTYGDVWELLPSRLTRWQLLLDGRAIDPPASLEPQAVYYHHLLPADLIQLDTTLRPDTIVEAQISLETPSCLGGLFYRPDLQVVVYEVDWHNEDPVGLKALEDLMFETDANGQRMYPGLPLIPSQIPNLQERSSTVFKS</sequence>
<dbReference type="EMBL" id="MDZB01000110">
    <property type="protein sequence ID" value="OGX85081.1"/>
    <property type="molecule type" value="Genomic_DNA"/>
</dbReference>
<dbReference type="Proteomes" id="UP000176294">
    <property type="component" value="Unassembled WGS sequence"/>
</dbReference>
<keyword evidence="2" id="KW-1185">Reference proteome</keyword>
<organism evidence="1 2">
    <name type="scientific">Hymenobacter lapidarius</name>
    <dbReference type="NCBI Taxonomy" id="1908237"/>
    <lineage>
        <taxon>Bacteria</taxon>
        <taxon>Pseudomonadati</taxon>
        <taxon>Bacteroidota</taxon>
        <taxon>Cytophagia</taxon>
        <taxon>Cytophagales</taxon>
        <taxon>Hymenobacteraceae</taxon>
        <taxon>Hymenobacter</taxon>
    </lineage>
</organism>
<reference evidence="1 2" key="1">
    <citation type="submission" date="2016-08" db="EMBL/GenBank/DDBJ databases">
        <title>Hymenobacter coccineus sp. nov., Hymenobacter lapidarius sp. nov. and Hymenobacter glacialis sp. nov., isolated from Antarctic soil.</title>
        <authorList>
            <person name="Sedlacek I."/>
            <person name="Kralova S."/>
            <person name="Kyrova K."/>
            <person name="Maslanova I."/>
            <person name="Stankova E."/>
            <person name="Vrbovska V."/>
            <person name="Nemec M."/>
            <person name="Bartak M."/>
            <person name="Svec P."/>
            <person name="Busse H.-J."/>
            <person name="Pantucek R."/>
        </authorList>
    </citation>
    <scope>NUCLEOTIDE SEQUENCE [LARGE SCALE GENOMIC DNA]</scope>
    <source>
        <strain evidence="1 2">CCM 8643</strain>
    </source>
</reference>
<evidence type="ECO:0000313" key="2">
    <source>
        <dbReference type="Proteomes" id="UP000176294"/>
    </source>
</evidence>
<name>A0A1G1T2H6_9BACT</name>
<gene>
    <name evidence="1" type="ORF">BEN47_15295</name>
</gene>